<feature type="domain" description="Helicase C-terminal" evidence="2">
    <location>
        <begin position="217"/>
        <end position="367"/>
    </location>
</feature>
<dbReference type="PANTHER" id="PTHR47396:SF1">
    <property type="entry name" value="ATP-DEPENDENT HELICASE IRC3-RELATED"/>
    <property type="match status" value="1"/>
</dbReference>
<dbReference type="SMART" id="SM00490">
    <property type="entry name" value="HELICc"/>
    <property type="match status" value="1"/>
</dbReference>
<name>A0A8S5NIY7_9CAUD</name>
<dbReference type="InterPro" id="IPR006935">
    <property type="entry name" value="Helicase/UvrB_N"/>
</dbReference>
<proteinExistence type="predicted"/>
<dbReference type="PANTHER" id="PTHR47396">
    <property type="entry name" value="TYPE I RESTRICTION ENZYME ECOKI R PROTEIN"/>
    <property type="match status" value="1"/>
</dbReference>
<dbReference type="InterPro" id="IPR001650">
    <property type="entry name" value="Helicase_C-like"/>
</dbReference>
<dbReference type="GO" id="GO:0005524">
    <property type="term" value="F:ATP binding"/>
    <property type="evidence" value="ECO:0007669"/>
    <property type="project" value="InterPro"/>
</dbReference>
<dbReference type="GO" id="GO:0016787">
    <property type="term" value="F:hydrolase activity"/>
    <property type="evidence" value="ECO:0007669"/>
    <property type="project" value="InterPro"/>
</dbReference>
<dbReference type="GO" id="GO:0003677">
    <property type="term" value="F:DNA binding"/>
    <property type="evidence" value="ECO:0007669"/>
    <property type="project" value="InterPro"/>
</dbReference>
<dbReference type="SMART" id="SM00487">
    <property type="entry name" value="DEXDc"/>
    <property type="match status" value="1"/>
</dbReference>
<reference evidence="3" key="1">
    <citation type="journal article" date="2021" name="Proc. Natl. Acad. Sci. U.S.A.">
        <title>A Catalog of Tens of Thousands of Viruses from Human Metagenomes Reveals Hidden Associations with Chronic Diseases.</title>
        <authorList>
            <person name="Tisza M.J."/>
            <person name="Buck C.B."/>
        </authorList>
    </citation>
    <scope>NUCLEOTIDE SEQUENCE</scope>
    <source>
        <strain evidence="3">CtsMn4</strain>
    </source>
</reference>
<accession>A0A8S5NIY7</accession>
<evidence type="ECO:0000259" key="2">
    <source>
        <dbReference type="PROSITE" id="PS51194"/>
    </source>
</evidence>
<sequence>MFNLRSYQTDLISRIAADFSSGVQRVCAVAPCGAGKTVVVGWMAGKTALVNKRVLFLVHRRELIDQSDRTFTAMNIRHGIISAGVLADYESSVQIGSVQTVARRLTRIPPPDFIIIDEAHHATAGTWKKIMEAFPQAMTLGVTATPARLDGNGLGDIFQSLVMGPSVDELIQWGNLSKYNYYAPPSKADIKSVRIQFGDYVKSELERAVDDDALVGDIVANYQKLADGRQTVCYCVSRKHSEHTAAKFRAAGISAAHVDGETHKAERDRIISDFRRKKLRVLCNVDLLGEGFDVPGMEAVILARPTASLTLFIQQSMRPLRPDPDNPSKVAVIIDHVGNCFRHGLPNAPQEWTLDSKPKKKRIREISMHQCPKCYQVWMTAQRTCPYCGYVPPVAERKVKEEAGKLAKIDSLELLEKKRKRQEVGRARSRQDLEDIALRRGYKFGWVRKMMEIKGIRQSV</sequence>
<evidence type="ECO:0000313" key="3">
    <source>
        <dbReference type="EMBL" id="DAD94686.1"/>
    </source>
</evidence>
<dbReference type="PROSITE" id="PS51192">
    <property type="entry name" value="HELICASE_ATP_BIND_1"/>
    <property type="match status" value="1"/>
</dbReference>
<dbReference type="InterPro" id="IPR014001">
    <property type="entry name" value="Helicase_ATP-bd"/>
</dbReference>
<dbReference type="PROSITE" id="PS51194">
    <property type="entry name" value="HELICASE_CTER"/>
    <property type="match status" value="1"/>
</dbReference>
<dbReference type="InterPro" id="IPR050742">
    <property type="entry name" value="Helicase_Restrict-Modif_Enz"/>
</dbReference>
<evidence type="ECO:0000259" key="1">
    <source>
        <dbReference type="PROSITE" id="PS51192"/>
    </source>
</evidence>
<dbReference type="SUPFAM" id="SSF52540">
    <property type="entry name" value="P-loop containing nucleoside triphosphate hydrolases"/>
    <property type="match status" value="1"/>
</dbReference>
<feature type="domain" description="Helicase ATP-binding" evidence="1">
    <location>
        <begin position="17"/>
        <end position="164"/>
    </location>
</feature>
<organism evidence="3">
    <name type="scientific">Siphoviridae sp. ctsMn4</name>
    <dbReference type="NCBI Taxonomy" id="2826485"/>
    <lineage>
        <taxon>Viruses</taxon>
        <taxon>Duplodnaviria</taxon>
        <taxon>Heunggongvirae</taxon>
        <taxon>Uroviricota</taxon>
        <taxon>Caudoviricetes</taxon>
    </lineage>
</organism>
<protein>
    <submittedName>
        <fullName evidence="3">Type I site specific restriction modification protein</fullName>
    </submittedName>
</protein>
<dbReference type="EMBL" id="BK015180">
    <property type="protein sequence ID" value="DAD94686.1"/>
    <property type="molecule type" value="Genomic_DNA"/>
</dbReference>
<dbReference type="InterPro" id="IPR027417">
    <property type="entry name" value="P-loop_NTPase"/>
</dbReference>
<dbReference type="Gene3D" id="3.40.50.300">
    <property type="entry name" value="P-loop containing nucleotide triphosphate hydrolases"/>
    <property type="match status" value="2"/>
</dbReference>
<dbReference type="Pfam" id="PF00271">
    <property type="entry name" value="Helicase_C"/>
    <property type="match status" value="1"/>
</dbReference>
<dbReference type="Pfam" id="PF04851">
    <property type="entry name" value="ResIII"/>
    <property type="match status" value="1"/>
</dbReference>